<dbReference type="Pfam" id="PF05192">
    <property type="entry name" value="MutS_III"/>
    <property type="match status" value="2"/>
</dbReference>
<dbReference type="SUPFAM" id="SSF48334">
    <property type="entry name" value="DNA repair protein MutS, domain III"/>
    <property type="match status" value="2"/>
</dbReference>
<organism evidence="3 4">
    <name type="scientific">Vanilla planifolia</name>
    <name type="common">Vanilla</name>
    <dbReference type="NCBI Taxonomy" id="51239"/>
    <lineage>
        <taxon>Eukaryota</taxon>
        <taxon>Viridiplantae</taxon>
        <taxon>Streptophyta</taxon>
        <taxon>Embryophyta</taxon>
        <taxon>Tracheophyta</taxon>
        <taxon>Spermatophyta</taxon>
        <taxon>Magnoliopsida</taxon>
        <taxon>Liliopsida</taxon>
        <taxon>Asparagales</taxon>
        <taxon>Orchidaceae</taxon>
        <taxon>Vanilloideae</taxon>
        <taxon>Vanilleae</taxon>
        <taxon>Vanilla</taxon>
    </lineage>
</organism>
<feature type="domain" description="DNA mismatch repair protein MutS core" evidence="2">
    <location>
        <begin position="200"/>
        <end position="410"/>
    </location>
</feature>
<dbReference type="GO" id="GO:0006298">
    <property type="term" value="P:mismatch repair"/>
    <property type="evidence" value="ECO:0007669"/>
    <property type="project" value="InterPro"/>
</dbReference>
<protein>
    <recommendedName>
        <fullName evidence="2">DNA mismatch repair protein MutS core domain-containing protein</fullName>
    </recommendedName>
</protein>
<dbReference type="GO" id="GO:0005634">
    <property type="term" value="C:nucleus"/>
    <property type="evidence" value="ECO:0007669"/>
    <property type="project" value="TreeGrafter"/>
</dbReference>
<dbReference type="InterPro" id="IPR007696">
    <property type="entry name" value="DNA_mismatch_repair_MutS_core"/>
</dbReference>
<evidence type="ECO:0000313" key="3">
    <source>
        <dbReference type="EMBL" id="KAG0501432.1"/>
    </source>
</evidence>
<dbReference type="OrthoDB" id="29596at2759"/>
<gene>
    <name evidence="3" type="ORF">HPP92_001504</name>
</gene>
<dbReference type="GO" id="GO:0051026">
    <property type="term" value="P:chiasma assembly"/>
    <property type="evidence" value="ECO:0007669"/>
    <property type="project" value="TreeGrafter"/>
</dbReference>
<comment type="similarity">
    <text evidence="1">Belongs to the DNA mismatch repair MutS family.</text>
</comment>
<dbReference type="AlphaFoldDB" id="A0A835SC29"/>
<evidence type="ECO:0000313" key="4">
    <source>
        <dbReference type="Proteomes" id="UP000639772"/>
    </source>
</evidence>
<dbReference type="GO" id="GO:0140664">
    <property type="term" value="F:ATP-dependent DNA damage sensor activity"/>
    <property type="evidence" value="ECO:0007669"/>
    <property type="project" value="InterPro"/>
</dbReference>
<name>A0A835SC29_VANPL</name>
<dbReference type="SMART" id="SM00533">
    <property type="entry name" value="MUTSd"/>
    <property type="match status" value="1"/>
</dbReference>
<dbReference type="PANTHER" id="PTHR11361">
    <property type="entry name" value="DNA MISMATCH REPAIR PROTEIN MUTS FAMILY MEMBER"/>
    <property type="match status" value="1"/>
</dbReference>
<dbReference type="InterPro" id="IPR045076">
    <property type="entry name" value="MutS"/>
</dbReference>
<dbReference type="Proteomes" id="UP000639772">
    <property type="component" value="Chromosome 1"/>
</dbReference>
<dbReference type="EMBL" id="JADCNM010000001">
    <property type="protein sequence ID" value="KAG0501432.1"/>
    <property type="molecule type" value="Genomic_DNA"/>
</dbReference>
<dbReference type="GO" id="GO:0030983">
    <property type="term" value="F:mismatched DNA binding"/>
    <property type="evidence" value="ECO:0007669"/>
    <property type="project" value="InterPro"/>
</dbReference>
<sequence>MEEEVAETEVESQVYMACVMQGHRVGVAYYDCNTRQLFVLEVWEDRSGEFPMIDIVKYQARPLVIYASTKTEEALLSALRRSEIEKEMEVKLIRSSVFSYEQAWHRLIYLRLTGMDDGLSIKERICFLNSMVDLGSEVQVRASGGLLAVLENEGLVETFEVKEGGAASIFIDSMAQISLYPITVFQVDRHPSHMGIGRSKEGFSVFGMFNKCVTPLGKRLLRSWFLRPILDLNLLNSRLNAVSFFLCCEELMSALRETLKSVRDIPFMLKVMGVVDTQRSKDKGYETIVKEGLCDELDELRMVYEQLPEFLNQVSSAEIASLPVMKCGERAPQIVYVHQIDMERAIIRDLVTRILHFEPHLIKAVNFAAELDCFLSLAIIARQNNYVRPILTEDSQLDIQNGRHVLQELTVDTFVPNDTKIFNDGCFDCLPSHLGEVLCLQMTRHTKIIAWMDEFGKQIEIQPVSQATRVPPILFTVELLLLFWETTVYMACVMQGHRDKFLKLDSSAYEALQVFQVDRHPSHMGIGRSKEGFSVFGMFNKCVTPLGRRLLRSWFLRPILTLNLLNSRLNAVSFFLCCEELMSALRETLKSVRDIPFMLKKFNSPSALCTVADWNAFMKALAFNLQ</sequence>
<evidence type="ECO:0000259" key="2">
    <source>
        <dbReference type="SMART" id="SM00533"/>
    </source>
</evidence>
<comment type="caution">
    <text evidence="3">The sequence shown here is derived from an EMBL/GenBank/DDBJ whole genome shotgun (WGS) entry which is preliminary data.</text>
</comment>
<accession>A0A835SC29</accession>
<dbReference type="Gene3D" id="1.10.1420.10">
    <property type="match status" value="2"/>
</dbReference>
<dbReference type="InterPro" id="IPR036187">
    <property type="entry name" value="DNA_mismatch_repair_MutS_sf"/>
</dbReference>
<dbReference type="PANTHER" id="PTHR11361:SF20">
    <property type="entry name" value="MUTS PROTEIN HOMOLOG 5"/>
    <property type="match status" value="1"/>
</dbReference>
<proteinExistence type="inferred from homology"/>
<evidence type="ECO:0000256" key="1">
    <source>
        <dbReference type="ARBA" id="ARBA00006271"/>
    </source>
</evidence>
<dbReference type="InterPro" id="IPR027417">
    <property type="entry name" value="P-loop_NTPase"/>
</dbReference>
<dbReference type="Gene3D" id="3.40.50.300">
    <property type="entry name" value="P-loop containing nucleotide triphosphate hydrolases"/>
    <property type="match status" value="1"/>
</dbReference>
<dbReference type="GO" id="GO:0005524">
    <property type="term" value="F:ATP binding"/>
    <property type="evidence" value="ECO:0007669"/>
    <property type="project" value="InterPro"/>
</dbReference>
<reference evidence="3 4" key="1">
    <citation type="journal article" date="2020" name="Nat. Food">
        <title>A phased Vanilla planifolia genome enables genetic improvement of flavour and production.</title>
        <authorList>
            <person name="Hasing T."/>
            <person name="Tang H."/>
            <person name="Brym M."/>
            <person name="Khazi F."/>
            <person name="Huang T."/>
            <person name="Chambers A.H."/>
        </authorList>
    </citation>
    <scope>NUCLEOTIDE SEQUENCE [LARGE SCALE GENOMIC DNA]</scope>
    <source>
        <tissue evidence="3">Leaf</tissue>
    </source>
</reference>